<dbReference type="SUPFAM" id="SSF46955">
    <property type="entry name" value="Putative DNA-binding domain"/>
    <property type="match status" value="1"/>
</dbReference>
<proteinExistence type="predicted"/>
<sequence>MLGRVRNIRLLLAAGLTADDVRALLGCLDEEVTGGPICPASARVVARRLAAVEDKIAALDVVRARLTAALSAV</sequence>
<feature type="domain" description="Transcription regulator MerR DNA binding" evidence="1">
    <location>
        <begin position="4"/>
        <end position="68"/>
    </location>
</feature>
<dbReference type="Proteomes" id="UP000754495">
    <property type="component" value="Unassembled WGS sequence"/>
</dbReference>
<name>A0ABX0SM31_9PSEU</name>
<evidence type="ECO:0000259" key="1">
    <source>
        <dbReference type="Pfam" id="PF09278"/>
    </source>
</evidence>
<dbReference type="InterPro" id="IPR015358">
    <property type="entry name" value="Tscrpt_reg_MerR_DNA-bd"/>
</dbReference>
<dbReference type="InterPro" id="IPR009061">
    <property type="entry name" value="DNA-bd_dom_put_sf"/>
</dbReference>
<keyword evidence="3" id="KW-1185">Reference proteome</keyword>
<comment type="caution">
    <text evidence="2">The sequence shown here is derived from an EMBL/GenBank/DDBJ whole genome shotgun (WGS) entry which is preliminary data.</text>
</comment>
<dbReference type="RefSeq" id="WP_167110353.1">
    <property type="nucleotide sequence ID" value="NZ_JAANOU010000001.1"/>
</dbReference>
<dbReference type="Gene3D" id="1.10.1660.10">
    <property type="match status" value="1"/>
</dbReference>
<evidence type="ECO:0000313" key="3">
    <source>
        <dbReference type="Proteomes" id="UP000754495"/>
    </source>
</evidence>
<dbReference type="GO" id="GO:0003677">
    <property type="term" value="F:DNA binding"/>
    <property type="evidence" value="ECO:0007669"/>
    <property type="project" value="UniProtKB-KW"/>
</dbReference>
<reference evidence="2 3" key="1">
    <citation type="submission" date="2020-03" db="EMBL/GenBank/DDBJ databases">
        <title>Sequencing the genomes of 1000 actinobacteria strains.</title>
        <authorList>
            <person name="Klenk H.-P."/>
        </authorList>
    </citation>
    <scope>NUCLEOTIDE SEQUENCE [LARGE SCALE GENOMIC DNA]</scope>
    <source>
        <strain evidence="2 3">DSM 45668</strain>
    </source>
</reference>
<protein>
    <submittedName>
        <fullName evidence="2">DNA-binding transcriptional MerR regulator</fullName>
    </submittedName>
</protein>
<dbReference type="EMBL" id="JAANOU010000001">
    <property type="protein sequence ID" value="NIH78031.1"/>
    <property type="molecule type" value="Genomic_DNA"/>
</dbReference>
<keyword evidence="2" id="KW-0238">DNA-binding</keyword>
<organism evidence="2 3">
    <name type="scientific">Amycolatopsis viridis</name>
    <dbReference type="NCBI Taxonomy" id="185678"/>
    <lineage>
        <taxon>Bacteria</taxon>
        <taxon>Bacillati</taxon>
        <taxon>Actinomycetota</taxon>
        <taxon>Actinomycetes</taxon>
        <taxon>Pseudonocardiales</taxon>
        <taxon>Pseudonocardiaceae</taxon>
        <taxon>Amycolatopsis</taxon>
    </lineage>
</organism>
<evidence type="ECO:0000313" key="2">
    <source>
        <dbReference type="EMBL" id="NIH78031.1"/>
    </source>
</evidence>
<dbReference type="Pfam" id="PF09278">
    <property type="entry name" value="MerR-DNA-bind"/>
    <property type="match status" value="1"/>
</dbReference>
<accession>A0ABX0SM31</accession>
<gene>
    <name evidence="2" type="ORF">FHX46_000561</name>
</gene>